<proteinExistence type="predicted"/>
<dbReference type="AlphaFoldDB" id="A0A510UNL2"/>
<dbReference type="Proteomes" id="UP000321787">
    <property type="component" value="Unassembled WGS sequence"/>
</dbReference>
<protein>
    <recommendedName>
        <fullName evidence="3">Metal-binding protein</fullName>
    </recommendedName>
</protein>
<evidence type="ECO:0000313" key="1">
    <source>
        <dbReference type="EMBL" id="GEK16238.1"/>
    </source>
</evidence>
<dbReference type="EMBL" id="BJTZ01000120">
    <property type="protein sequence ID" value="GEK16238.1"/>
    <property type="molecule type" value="Genomic_DNA"/>
</dbReference>
<comment type="caution">
    <text evidence="1">The sequence shown here is derived from an EMBL/GenBank/DDBJ whole genome shotgun (WGS) entry which is preliminary data.</text>
</comment>
<accession>A0A510UNL2</accession>
<name>A0A510UNL2_ALIFS</name>
<gene>
    <name evidence="1" type="ORF">AFI02nite_42740</name>
</gene>
<sequence>MSKISERFKHTKIQVGYCLICGKHGRLSIDHVPPKGAITIGKVAQKHLTEVLGYKQEKIKGVKSSNGSKFKTICHECNNSILGGCDDEIAKVNKNLTNKIYEYFTFAQNIYPIVTVDVNALKYSRAMIGHILSATSVNDCKKEPFTTTYFTPLQDFVLGKTNDISNTHDIYYWFMPSRRHISSKYIGMWSEGKQSALSLLSFFPIAFMVTEKGKGIYPSHASKLEMSDEKLRLNLSTLYIPDADFPFANVKGMAFHLTLDYQTIISFPIKS</sequence>
<reference evidence="1 2" key="1">
    <citation type="submission" date="2019-07" db="EMBL/GenBank/DDBJ databases">
        <title>Whole genome shotgun sequence of Aliivibrio fischeri NBRC 101058.</title>
        <authorList>
            <person name="Hosoyama A."/>
            <person name="Uohara A."/>
            <person name="Ohji S."/>
            <person name="Ichikawa N."/>
        </authorList>
    </citation>
    <scope>NUCLEOTIDE SEQUENCE [LARGE SCALE GENOMIC DNA]</scope>
    <source>
        <strain evidence="1 2">NBRC 101058</strain>
    </source>
</reference>
<dbReference type="RefSeq" id="WP_146867039.1">
    <property type="nucleotide sequence ID" value="NZ_BJTZ01000120.1"/>
</dbReference>
<organism evidence="1 2">
    <name type="scientific">Aliivibrio fischeri</name>
    <name type="common">Vibrio fischeri</name>
    <dbReference type="NCBI Taxonomy" id="668"/>
    <lineage>
        <taxon>Bacteria</taxon>
        <taxon>Pseudomonadati</taxon>
        <taxon>Pseudomonadota</taxon>
        <taxon>Gammaproteobacteria</taxon>
        <taxon>Vibrionales</taxon>
        <taxon>Vibrionaceae</taxon>
        <taxon>Aliivibrio</taxon>
    </lineage>
</organism>
<evidence type="ECO:0008006" key="3">
    <source>
        <dbReference type="Google" id="ProtNLM"/>
    </source>
</evidence>
<evidence type="ECO:0000313" key="2">
    <source>
        <dbReference type="Proteomes" id="UP000321787"/>
    </source>
</evidence>